<dbReference type="Gene3D" id="3.30.1550.10">
    <property type="entry name" value="Ribosomal protein L11/L12, N-terminal domain"/>
    <property type="match status" value="1"/>
</dbReference>
<dbReference type="GO" id="GO:0003735">
    <property type="term" value="F:structural constituent of ribosome"/>
    <property type="evidence" value="ECO:0007669"/>
    <property type="project" value="InterPro"/>
</dbReference>
<dbReference type="Proteomes" id="UP000046395">
    <property type="component" value="Unassembled WGS sequence"/>
</dbReference>
<evidence type="ECO:0000256" key="5">
    <source>
        <dbReference type="ARBA" id="ARBA00040104"/>
    </source>
</evidence>
<dbReference type="STRING" id="70415.A0A5S6QEA7"/>
<dbReference type="PANTHER" id="PTHR11661">
    <property type="entry name" value="60S RIBOSOMAL PROTEIN L12"/>
    <property type="match status" value="1"/>
</dbReference>
<keyword evidence="2 7" id="KW-0689">Ribosomal protein</keyword>
<dbReference type="SUPFAM" id="SSF54747">
    <property type="entry name" value="Ribosomal L11/L12e N-terminal domain"/>
    <property type="match status" value="1"/>
</dbReference>
<protein>
    <recommendedName>
        <fullName evidence="5">Large ribosomal subunit protein uL11m</fullName>
    </recommendedName>
    <alternativeName>
        <fullName evidence="6">39S ribosomal protein L11, mitochondrial</fullName>
    </alternativeName>
</protein>
<sequence>MSKVGSAVKRLARKEAKKVVHNPLLRVTIPAQKASASPPLGPQVGERGLNAVQFAKDFNKATEHIIEGVPVPTRVHINPDRTYKIQFTTPPIPWLLKQAAGITKGSFHGDVSGMVTLKHVYEIAKLKQQDDVNMGAPMKRLCQIVMAYARTCGIEVRMEIDPAEYRQFLQEREEFVKKELEDLQAKRQAKMLRTA</sequence>
<dbReference type="SUPFAM" id="SSF46906">
    <property type="entry name" value="Ribosomal protein L11, C-terminal domain"/>
    <property type="match status" value="1"/>
</dbReference>
<dbReference type="InterPro" id="IPR036769">
    <property type="entry name" value="Ribosomal_uL11_C_sf"/>
</dbReference>
<feature type="domain" description="Large ribosomal subunit protein uL11 N-terminal" evidence="9">
    <location>
        <begin position="26"/>
        <end position="83"/>
    </location>
</feature>
<evidence type="ECO:0000256" key="3">
    <source>
        <dbReference type="ARBA" id="ARBA00023274"/>
    </source>
</evidence>
<keyword evidence="10" id="KW-1185">Reference proteome</keyword>
<name>A0A5S6QEA7_TRIMR</name>
<proteinExistence type="inferred from homology"/>
<keyword evidence="3 7" id="KW-0687">Ribonucleoprotein</keyword>
<reference evidence="11" key="1">
    <citation type="submission" date="2019-12" db="UniProtKB">
        <authorList>
            <consortium name="WormBaseParasite"/>
        </authorList>
    </citation>
    <scope>IDENTIFICATION</scope>
</reference>
<dbReference type="Pfam" id="PF03946">
    <property type="entry name" value="Ribosomal_L11_N"/>
    <property type="match status" value="1"/>
</dbReference>
<evidence type="ECO:0000256" key="1">
    <source>
        <dbReference type="ARBA" id="ARBA00010537"/>
    </source>
</evidence>
<evidence type="ECO:0000313" key="11">
    <source>
        <dbReference type="WBParaSite" id="TMUE_1000005696.1"/>
    </source>
</evidence>
<evidence type="ECO:0000259" key="8">
    <source>
        <dbReference type="Pfam" id="PF00298"/>
    </source>
</evidence>
<evidence type="ECO:0000313" key="10">
    <source>
        <dbReference type="Proteomes" id="UP000046395"/>
    </source>
</evidence>
<evidence type="ECO:0000256" key="4">
    <source>
        <dbReference type="ARBA" id="ARBA00038782"/>
    </source>
</evidence>
<dbReference type="GO" id="GO:0006412">
    <property type="term" value="P:translation"/>
    <property type="evidence" value="ECO:0007669"/>
    <property type="project" value="InterPro"/>
</dbReference>
<dbReference type="InterPro" id="IPR020783">
    <property type="entry name" value="Ribosomal_uL11_C"/>
</dbReference>
<dbReference type="PANTHER" id="PTHR11661:SF1">
    <property type="entry name" value="LARGE RIBOSOMAL SUBUNIT PROTEIN UL11M"/>
    <property type="match status" value="1"/>
</dbReference>
<accession>A0A5S6QEA7</accession>
<dbReference type="Gene3D" id="1.10.10.250">
    <property type="entry name" value="Ribosomal protein L11, C-terminal domain"/>
    <property type="match status" value="1"/>
</dbReference>
<dbReference type="WBParaSite" id="TMUE_1000005696.1">
    <property type="protein sequence ID" value="TMUE_1000005696.1"/>
    <property type="gene ID" value="WBGene00302580"/>
</dbReference>
<dbReference type="AlphaFoldDB" id="A0A5S6QEA7"/>
<dbReference type="FunFam" id="1.10.10.250:FF:000003">
    <property type="entry name" value="Mitochondrial ribosomal protein L11"/>
    <property type="match status" value="1"/>
</dbReference>
<dbReference type="Pfam" id="PF00298">
    <property type="entry name" value="Ribosomal_L11"/>
    <property type="match status" value="1"/>
</dbReference>
<feature type="domain" description="Large ribosomal subunit protein uL11 C-terminal" evidence="8">
    <location>
        <begin position="89"/>
        <end position="156"/>
    </location>
</feature>
<dbReference type="GO" id="GO:0070180">
    <property type="term" value="F:large ribosomal subunit rRNA binding"/>
    <property type="evidence" value="ECO:0007669"/>
    <property type="project" value="TreeGrafter"/>
</dbReference>
<dbReference type="InterPro" id="IPR020784">
    <property type="entry name" value="Ribosomal_uL11_N"/>
</dbReference>
<dbReference type="HAMAP" id="MF_00736">
    <property type="entry name" value="Ribosomal_uL11"/>
    <property type="match status" value="1"/>
</dbReference>
<dbReference type="InterPro" id="IPR036796">
    <property type="entry name" value="Ribosomal_uL11_N_sf"/>
</dbReference>
<dbReference type="InterPro" id="IPR000911">
    <property type="entry name" value="Ribosomal_uL11"/>
</dbReference>
<evidence type="ECO:0000256" key="6">
    <source>
        <dbReference type="ARBA" id="ARBA00041455"/>
    </source>
</evidence>
<dbReference type="GO" id="GO:0005762">
    <property type="term" value="C:mitochondrial large ribosomal subunit"/>
    <property type="evidence" value="ECO:0007669"/>
    <property type="project" value="TreeGrafter"/>
</dbReference>
<evidence type="ECO:0000256" key="2">
    <source>
        <dbReference type="ARBA" id="ARBA00022980"/>
    </source>
</evidence>
<evidence type="ECO:0000256" key="7">
    <source>
        <dbReference type="RuleBase" id="RU003978"/>
    </source>
</evidence>
<organism evidence="10 11">
    <name type="scientific">Trichuris muris</name>
    <name type="common">Mouse whipworm</name>
    <dbReference type="NCBI Taxonomy" id="70415"/>
    <lineage>
        <taxon>Eukaryota</taxon>
        <taxon>Metazoa</taxon>
        <taxon>Ecdysozoa</taxon>
        <taxon>Nematoda</taxon>
        <taxon>Enoplea</taxon>
        <taxon>Dorylaimia</taxon>
        <taxon>Trichinellida</taxon>
        <taxon>Trichuridae</taxon>
        <taxon>Trichuris</taxon>
    </lineage>
</organism>
<dbReference type="CDD" id="cd00349">
    <property type="entry name" value="Ribosomal_L11"/>
    <property type="match status" value="1"/>
</dbReference>
<dbReference type="SMART" id="SM00649">
    <property type="entry name" value="RL11"/>
    <property type="match status" value="1"/>
</dbReference>
<comment type="similarity">
    <text evidence="1 7">Belongs to the universal ribosomal protein uL11 family.</text>
</comment>
<comment type="subunit">
    <text evidence="4">Component of the mitochondrial ribosome large subunit (39S) which comprises a 16S rRNA and about 50 distinct proteins.</text>
</comment>
<evidence type="ECO:0000259" key="9">
    <source>
        <dbReference type="Pfam" id="PF03946"/>
    </source>
</evidence>